<dbReference type="Pfam" id="PF05947">
    <property type="entry name" value="T6SS_TssF"/>
    <property type="match status" value="1"/>
</dbReference>
<dbReference type="Proteomes" id="UP001203338">
    <property type="component" value="Unassembled WGS sequence"/>
</dbReference>
<dbReference type="PANTHER" id="PTHR35370:SF1">
    <property type="entry name" value="TYPE VI SECRETION SYSTEM COMPONENT TSSF1"/>
    <property type="match status" value="1"/>
</dbReference>
<keyword evidence="2" id="KW-1185">Reference proteome</keyword>
<evidence type="ECO:0000313" key="1">
    <source>
        <dbReference type="EMBL" id="MCL6271105.1"/>
    </source>
</evidence>
<dbReference type="NCBIfam" id="TIGR03359">
    <property type="entry name" value="VI_chp_6"/>
    <property type="match status" value="1"/>
</dbReference>
<gene>
    <name evidence="1" type="primary">tssF</name>
    <name evidence="1" type="ORF">M3P05_14360</name>
</gene>
<dbReference type="InterPro" id="IPR010272">
    <property type="entry name" value="T6SS_TssF"/>
</dbReference>
<organism evidence="1 2">
    <name type="scientific">Parendozoicomonas callyspongiae</name>
    <dbReference type="NCBI Taxonomy" id="2942213"/>
    <lineage>
        <taxon>Bacteria</taxon>
        <taxon>Pseudomonadati</taxon>
        <taxon>Pseudomonadota</taxon>
        <taxon>Gammaproteobacteria</taxon>
        <taxon>Oceanospirillales</taxon>
        <taxon>Endozoicomonadaceae</taxon>
        <taxon>Parendozoicomonas</taxon>
    </lineage>
</organism>
<protein>
    <submittedName>
        <fullName evidence="1">Type VI secretion system baseplate subunit TssF</fullName>
    </submittedName>
</protein>
<dbReference type="RefSeq" id="WP_249700452.1">
    <property type="nucleotide sequence ID" value="NZ_JAMFLX010000020.1"/>
</dbReference>
<name>A0ABT0PID7_9GAMM</name>
<comment type="caution">
    <text evidence="1">The sequence shown here is derived from an EMBL/GenBank/DDBJ whole genome shotgun (WGS) entry which is preliminary data.</text>
</comment>
<dbReference type="PIRSF" id="PIRSF028304">
    <property type="entry name" value="UCP028304"/>
    <property type="match status" value="1"/>
</dbReference>
<reference evidence="1 2" key="1">
    <citation type="submission" date="2022-05" db="EMBL/GenBank/DDBJ databases">
        <authorList>
            <person name="Park J.-S."/>
        </authorList>
    </citation>
    <scope>NUCLEOTIDE SEQUENCE [LARGE SCALE GENOMIC DNA]</scope>
    <source>
        <strain evidence="1 2">2012CJ34-2</strain>
    </source>
</reference>
<proteinExistence type="predicted"/>
<dbReference type="EMBL" id="JAMFLX010000020">
    <property type="protein sequence ID" value="MCL6271105.1"/>
    <property type="molecule type" value="Genomic_DNA"/>
</dbReference>
<sequence>MTDSLLQYYSRELEFIRRRARQFSEAHPGTASRLGMAGEHIADPHMERLLESVAFLNARLEMKLDDSYPQLAESLLKIMFPHYLRSFPSMGLAHISPDKTLKQISHLPAGTRLEARGEDGSLVFTTAWDMQLTPLSVTFAELKQAPLDFSPKVSASAMLHLRLCAADTDLHLATLGLDSLSFHFDGEPAIRRALNDLVHGQLAGIIISGSGAGEGRYLPVEKLAPVGGSRYLLPKPAVSFGGYQQLMEVMAFPDPFLGFTLNGLKNLITTMDCQELNVYLLLREAPPEFSRSVSAQRFRTGCVPVVNLFKCQAEPLILNYGRMRDKVIPDAQAGDTLEVWSIEKVTDLTHHDHKVVPPLYGHNFNASETGLYWLDVGGRDPRGTFHTYLSISDVNYNPLVDDRRVFAIDTWCSNGNRPRALASGTHLECIDNIELPGIVRLMDSPTPRRLSPQGYEAAWALLSHLQLNYEGLFASNSPEQSMRLLIRLYMRGQCPDGNAWIEAIRTIAVEPVTAPVYLGGRHCLSRGRRVLITLDPEPLRETSFQLFIQTLDQLAASYASFDSFLQVAVVLQGQHGVHTQCHRHQARQAGL</sequence>
<evidence type="ECO:0000313" key="2">
    <source>
        <dbReference type="Proteomes" id="UP001203338"/>
    </source>
</evidence>
<accession>A0ABT0PID7</accession>
<dbReference type="PANTHER" id="PTHR35370">
    <property type="entry name" value="CYTOPLASMIC PROTEIN-RELATED-RELATED"/>
    <property type="match status" value="1"/>
</dbReference>